<organism evidence="1 2">
    <name type="scientific">Champsocephalus gunnari</name>
    <name type="common">Mackerel icefish</name>
    <dbReference type="NCBI Taxonomy" id="52237"/>
    <lineage>
        <taxon>Eukaryota</taxon>
        <taxon>Metazoa</taxon>
        <taxon>Chordata</taxon>
        <taxon>Craniata</taxon>
        <taxon>Vertebrata</taxon>
        <taxon>Euteleostomi</taxon>
        <taxon>Actinopterygii</taxon>
        <taxon>Neopterygii</taxon>
        <taxon>Teleostei</taxon>
        <taxon>Neoteleostei</taxon>
        <taxon>Acanthomorphata</taxon>
        <taxon>Eupercaria</taxon>
        <taxon>Perciformes</taxon>
        <taxon>Notothenioidei</taxon>
        <taxon>Channichthyidae</taxon>
        <taxon>Champsocephalus</taxon>
    </lineage>
</organism>
<dbReference type="Proteomes" id="UP001331515">
    <property type="component" value="Unassembled WGS sequence"/>
</dbReference>
<sequence>MDTRSKYKLSKNTMVTQALRQGHSHRLSSPLAFCKAQGIQPSKATPLCTSAALDSQAGRQGEGPIWGPAVRVLGFGKAGGLAAGRRCLRAVCGLPWRYCLTVFTTSQ</sequence>
<proteinExistence type="predicted"/>
<evidence type="ECO:0000313" key="2">
    <source>
        <dbReference type="Proteomes" id="UP001331515"/>
    </source>
</evidence>
<reference evidence="1 2" key="1">
    <citation type="journal article" date="2023" name="Mol. Biol. Evol.">
        <title>Genomics of Secondarily Temperate Adaptation in the Only Non-Antarctic Icefish.</title>
        <authorList>
            <person name="Rivera-Colon A.G."/>
            <person name="Rayamajhi N."/>
            <person name="Minhas B.F."/>
            <person name="Madrigal G."/>
            <person name="Bilyk K.T."/>
            <person name="Yoon V."/>
            <person name="Hune M."/>
            <person name="Gregory S."/>
            <person name="Cheng C.H.C."/>
            <person name="Catchen J.M."/>
        </authorList>
    </citation>
    <scope>NUCLEOTIDE SEQUENCE [LARGE SCALE GENOMIC DNA]</scope>
    <source>
        <tissue evidence="1">White muscle</tissue>
    </source>
</reference>
<gene>
    <name evidence="1" type="ORF">CgunFtcFv8_016197</name>
</gene>
<comment type="caution">
    <text evidence="1">The sequence shown here is derived from an EMBL/GenBank/DDBJ whole genome shotgun (WGS) entry which is preliminary data.</text>
</comment>
<protein>
    <submittedName>
        <fullName evidence="1">Uncharacterized protein</fullName>
    </submittedName>
</protein>
<evidence type="ECO:0000313" key="1">
    <source>
        <dbReference type="EMBL" id="KAK5908112.1"/>
    </source>
</evidence>
<accession>A0AAN8CQF4</accession>
<keyword evidence="2" id="KW-1185">Reference proteome</keyword>
<dbReference type="EMBL" id="JAURVH010001529">
    <property type="protein sequence ID" value="KAK5908112.1"/>
    <property type="molecule type" value="Genomic_DNA"/>
</dbReference>
<name>A0AAN8CQF4_CHAGU</name>
<dbReference type="AlphaFoldDB" id="A0AAN8CQF4"/>